<dbReference type="Proteomes" id="UP000247689">
    <property type="component" value="Unassembled WGS sequence"/>
</dbReference>
<dbReference type="InterPro" id="IPR014162">
    <property type="entry name" value="CpoB_C"/>
</dbReference>
<dbReference type="InterPro" id="IPR032519">
    <property type="entry name" value="YbgF_tri"/>
</dbReference>
<evidence type="ECO:0000313" key="4">
    <source>
        <dbReference type="EMBL" id="PXF63158.1"/>
    </source>
</evidence>
<keyword evidence="1" id="KW-0574">Periplasm</keyword>
<comment type="caution">
    <text evidence="4">The sequence shown here is derived from an EMBL/GenBank/DDBJ whole genome shotgun (WGS) entry which is preliminary data.</text>
</comment>
<keyword evidence="1" id="KW-0732">Signal</keyword>
<comment type="function">
    <text evidence="1">Mediates coordination of peptidoglycan synthesis and outer membrane constriction during cell division.</text>
</comment>
<dbReference type="NCBIfam" id="TIGR02795">
    <property type="entry name" value="tol_pal_ybgF"/>
    <property type="match status" value="1"/>
</dbReference>
<keyword evidence="1" id="KW-0132">Cell division</keyword>
<dbReference type="GO" id="GO:0070206">
    <property type="term" value="P:protein trimerization"/>
    <property type="evidence" value="ECO:0007669"/>
    <property type="project" value="InterPro"/>
</dbReference>
<dbReference type="InterPro" id="IPR011990">
    <property type="entry name" value="TPR-like_helical_dom_sf"/>
</dbReference>
<dbReference type="InterPro" id="IPR019734">
    <property type="entry name" value="TPR_rpt"/>
</dbReference>
<evidence type="ECO:0000313" key="5">
    <source>
        <dbReference type="Proteomes" id="UP000247689"/>
    </source>
</evidence>
<gene>
    <name evidence="4" type="primary">ygbF</name>
    <name evidence="1" type="synonym">cpoB</name>
    <name evidence="4" type="ORF">DL796_06840</name>
</gene>
<dbReference type="GO" id="GO:0030288">
    <property type="term" value="C:outer membrane-bounded periplasmic space"/>
    <property type="evidence" value="ECO:0007669"/>
    <property type="project" value="UniProtKB-UniRule"/>
</dbReference>
<dbReference type="OrthoDB" id="9768142at2"/>
<dbReference type="AlphaFoldDB" id="A0A318D5U8"/>
<organism evidence="4 5">
    <name type="scientific">Kangiella spongicola</name>
    <dbReference type="NCBI Taxonomy" id="796379"/>
    <lineage>
        <taxon>Bacteria</taxon>
        <taxon>Pseudomonadati</taxon>
        <taxon>Pseudomonadota</taxon>
        <taxon>Gammaproteobacteria</taxon>
        <taxon>Kangiellales</taxon>
        <taxon>Kangiellaceae</taxon>
        <taxon>Kangiella</taxon>
    </lineage>
</organism>
<feature type="signal peptide" evidence="1">
    <location>
        <begin position="1"/>
        <end position="23"/>
    </location>
</feature>
<evidence type="ECO:0000256" key="1">
    <source>
        <dbReference type="HAMAP-Rule" id="MF_02066"/>
    </source>
</evidence>
<reference evidence="4 5" key="1">
    <citation type="submission" date="2018-05" db="EMBL/GenBank/DDBJ databases">
        <title>Kangiella spongicola genome sequence.</title>
        <authorList>
            <person name="Maclea K.S."/>
            <person name="Goen A.E."/>
            <person name="Kelley C."/>
            <person name="Underriner A."/>
            <person name="Silverwood T."/>
            <person name="Trachtenberg A.M."/>
        </authorList>
    </citation>
    <scope>NUCLEOTIDE SEQUENCE [LARGE SCALE GENOMIC DNA]</scope>
    <source>
        <strain evidence="4 5">ATCC BAA-2076</strain>
    </source>
</reference>
<dbReference type="EMBL" id="QICH01000002">
    <property type="protein sequence ID" value="PXF63158.1"/>
    <property type="molecule type" value="Genomic_DNA"/>
</dbReference>
<comment type="subcellular location">
    <subcellularLocation>
        <location evidence="1">Periplasm</location>
    </subcellularLocation>
</comment>
<dbReference type="Pfam" id="PF14559">
    <property type="entry name" value="TPR_19"/>
    <property type="match status" value="1"/>
</dbReference>
<dbReference type="InterPro" id="IPR034706">
    <property type="entry name" value="CpoB"/>
</dbReference>
<dbReference type="Pfam" id="PF16331">
    <property type="entry name" value="TolA_bind_tri"/>
    <property type="match status" value="1"/>
</dbReference>
<comment type="similarity">
    <text evidence="1">Belongs to the CpoB family.</text>
</comment>
<accession>A0A318D5U8</accession>
<evidence type="ECO:0000256" key="2">
    <source>
        <dbReference type="PROSITE-ProRule" id="PRU00339"/>
    </source>
</evidence>
<keyword evidence="2" id="KW-0802">TPR repeat</keyword>
<dbReference type="HAMAP" id="MF_02066">
    <property type="entry name" value="CpoB"/>
    <property type="match status" value="1"/>
</dbReference>
<protein>
    <recommendedName>
        <fullName evidence="1">Cell division coordinator CpoB</fullName>
    </recommendedName>
</protein>
<feature type="repeat" description="TPR" evidence="2">
    <location>
        <begin position="162"/>
        <end position="195"/>
    </location>
</feature>
<feature type="domain" description="YbgF trimerisation" evidence="3">
    <location>
        <begin position="43"/>
        <end position="98"/>
    </location>
</feature>
<dbReference type="Gene3D" id="1.20.5.110">
    <property type="match status" value="1"/>
</dbReference>
<dbReference type="Gene3D" id="1.25.40.10">
    <property type="entry name" value="Tetratricopeptide repeat domain"/>
    <property type="match status" value="1"/>
</dbReference>
<dbReference type="GO" id="GO:0043093">
    <property type="term" value="P:FtsZ-dependent cytokinesis"/>
    <property type="evidence" value="ECO:0007669"/>
    <property type="project" value="UniProtKB-UniRule"/>
</dbReference>
<keyword evidence="1" id="KW-0131">Cell cycle</keyword>
<proteinExistence type="inferred from homology"/>
<dbReference type="SMART" id="SM00028">
    <property type="entry name" value="TPR"/>
    <property type="match status" value="2"/>
</dbReference>
<feature type="chain" id="PRO_5016470443" description="Cell division coordinator CpoB" evidence="1">
    <location>
        <begin position="24"/>
        <end position="245"/>
    </location>
</feature>
<evidence type="ECO:0000259" key="3">
    <source>
        <dbReference type="Pfam" id="PF16331"/>
    </source>
</evidence>
<dbReference type="RefSeq" id="WP_110200961.1">
    <property type="nucleotide sequence ID" value="NZ_QICH01000002.1"/>
</dbReference>
<dbReference type="SUPFAM" id="SSF48452">
    <property type="entry name" value="TPR-like"/>
    <property type="match status" value="1"/>
</dbReference>
<dbReference type="PROSITE" id="PS50005">
    <property type="entry name" value="TPR"/>
    <property type="match status" value="1"/>
</dbReference>
<keyword evidence="5" id="KW-1185">Reference proteome</keyword>
<name>A0A318D5U8_9GAMM</name>
<sequence length="245" mass="27167" precursor="true">MNYRFTKIIALSLLTASAVGNTAAPVVDGKAVEAVQQFKDNDQNKLVGELMRQVMQLQREVSYLRGQSEEQAYLIQKLQRQQKELYADLDRRLSDANQGGLISPELAGTDETGNQAEGNADLSDAQIAYNKAFTQFSEKKYAFAKSSFKAFVKDYPDHALASNAHYILGQLHFNDKEYKQAASEFEAVYSQFPETTIKDKALLKLAQTYEISGDKAAAKKTYQELAKAFPNSTAGKLAKVKLGSL</sequence>